<dbReference type="Gene3D" id="2.30.29.30">
    <property type="entry name" value="Pleckstrin-homology domain (PH domain)/Phosphotyrosine-binding domain (PTB)"/>
    <property type="match status" value="2"/>
</dbReference>
<protein>
    <submittedName>
        <fullName evidence="8">PH domain-containing</fullName>
    </submittedName>
</protein>
<dbReference type="InterPro" id="IPR039463">
    <property type="entry name" value="Sip3/Lam1_BAR"/>
</dbReference>
<organism evidence="8 9">
    <name type="scientific">Hyphodiscus hymeniophilus</name>
    <dbReference type="NCBI Taxonomy" id="353542"/>
    <lineage>
        <taxon>Eukaryota</taxon>
        <taxon>Fungi</taxon>
        <taxon>Dikarya</taxon>
        <taxon>Ascomycota</taxon>
        <taxon>Pezizomycotina</taxon>
        <taxon>Leotiomycetes</taxon>
        <taxon>Helotiales</taxon>
        <taxon>Hyphodiscaceae</taxon>
        <taxon>Hyphodiscus</taxon>
    </lineage>
</organism>
<dbReference type="InterPro" id="IPR031968">
    <property type="entry name" value="VASt"/>
</dbReference>
<dbReference type="InterPro" id="IPR011993">
    <property type="entry name" value="PH-like_dom_sf"/>
</dbReference>
<reference evidence="8" key="1">
    <citation type="submission" date="2019-07" db="EMBL/GenBank/DDBJ databases">
        <title>Hyphodiscus hymeniophilus genome sequencing and assembly.</title>
        <authorList>
            <person name="Kramer G."/>
            <person name="Nodwell J."/>
        </authorList>
    </citation>
    <scope>NUCLEOTIDE SEQUENCE</scope>
    <source>
        <strain evidence="8">ATCC 34498</strain>
    </source>
</reference>
<dbReference type="Pfam" id="PF16016">
    <property type="entry name" value="VASt"/>
    <property type="match status" value="1"/>
</dbReference>
<evidence type="ECO:0000256" key="5">
    <source>
        <dbReference type="SAM" id="MobiDB-lite"/>
    </source>
</evidence>
<evidence type="ECO:0000256" key="1">
    <source>
        <dbReference type="ARBA" id="ARBA00004370"/>
    </source>
</evidence>
<feature type="domain" description="VASt" evidence="7">
    <location>
        <begin position="948"/>
        <end position="1119"/>
    </location>
</feature>
<evidence type="ECO:0000259" key="6">
    <source>
        <dbReference type="PROSITE" id="PS50003"/>
    </source>
</evidence>
<feature type="compositionally biased region" description="Polar residues" evidence="5">
    <location>
        <begin position="686"/>
        <end position="696"/>
    </location>
</feature>
<dbReference type="InterPro" id="IPR001849">
    <property type="entry name" value="PH_domain"/>
</dbReference>
<comment type="caution">
    <text evidence="8">The sequence shown here is derived from an EMBL/GenBank/DDBJ whole genome shotgun (WGS) entry which is preliminary data.</text>
</comment>
<dbReference type="CDD" id="cd07609">
    <property type="entry name" value="BAR_SIP3_fungi"/>
    <property type="match status" value="1"/>
</dbReference>
<feature type="domain" description="PH" evidence="6">
    <location>
        <begin position="310"/>
        <end position="411"/>
    </location>
</feature>
<dbReference type="OrthoDB" id="10070851at2759"/>
<accession>A0A9P6VFN4</accession>
<evidence type="ECO:0000256" key="4">
    <source>
        <dbReference type="ARBA" id="ARBA00023136"/>
    </source>
</evidence>
<feature type="compositionally biased region" description="Basic and acidic residues" evidence="5">
    <location>
        <begin position="671"/>
        <end position="680"/>
    </location>
</feature>
<dbReference type="Proteomes" id="UP000785200">
    <property type="component" value="Unassembled WGS sequence"/>
</dbReference>
<sequence>MTELVTQPAFEKVTTPLSLIPVGLKEAALDSPTFRATAVHFSDQVEIIEKWLDAYVKSISKLAHDVSSLEETFNAFLLRSVPPANISEAVLDHDYTLLAMKRFGEGSREWWSQVLFGMKKMDANIVDPIKSFMTGELRNFKDARRYLEQTQKSFDNTLARYVGQSKTKEPSSLREDAFQVHETRKAYLKASLDFCLLAPQLRYTIDKLLVRVSSDQWREMKRSRELGGANFAKWGSEMDRVRGWSKEMEAGESIFRRELQVARRDIAETASQASKPSRELEDYNLSTVAFLGSKGPSAVNLQSQGKDSERSEKQGWLFIRTISGKPARTIWIRRWFYVKNGIFGWLVQGAQSGGVEESEKIGVLLCNVRPAVQEERRFCFEVKTKNQTILVQAETQGQLMEWLGAFEVAKNKALEASANDDYSYPGGVDPAFAITPPSIPEFAAKSSDGHVAHGSDDLAAAGFDRSGTLPIPGPEMGSLASRSSFDVSGPRRSITTREEGESSRDHAARIMQKLDLHRKSAVPDNAPQVAPSPALSSGIASLISASHTILPVYAAGPPTTEAASSSKMPMLTPTIELQASTLAPSTLANPPAPTNLSKSAVIVSGERGIGIGRSDATGGMPSGIMANLWGSSNWGYINRLEKGEIKALGSVNRSVPASPNIKPLDPSPTIRNDENRKPDSEPSDLTPMTINTSTDPVANPATHHRKAISVDVEASRLQMQSAAKAEVFPSNYPLALKTQEAQFRMLFPNVSRNDKILMVFRATWNPNEQQEFPGRVYVTQNDIYFYSHHLGLVLISSISMENITEVTAAPGKDCDFIFLHLREDVTKNGFTRITIKTFLEPLRLLQSRLNFLIDISQADEPMTLENIIAALIKMESDDPMRSPSMESWEDISVNTPIDDGTATGRSRKHQDLRASIHVERGLHLGKAHKEITKFQLPSQPVIYEPTDMQRKAVERQFEISPKALFHVMFGDKSAVFQLLYHERRAQRIAQGPWLPLDGGNMRRDFHFQIDYLDYFGRARQANVIDYQVIDIMNDHVCYVISDFKTPWHLPHHKDFLLVSKIVITHVAKSKCKLAIYTRVDWSKSPTFSKGLVERQALDDSGLDAFDLADVIADQVRKLGPQSRTKKAIHIFGYVGQQTSVSLFSTTTSGSSKRPQIKQRTLTNMLFETLSSFGESAITSLMMWTFAALQSLWKICNANSIILTALLLSILTNAFFTSRDTSNWWAERNAANFMSRIGVGPNPMMSKAIYLKDLNNALVAVPFEMAGESRSRCYEQFRDIANATDMDSPFETAANSFSGTATRSTARRLRRTRQHLGSYRHDLMVAMRVVNNVEREMLQAEWENWLLDENARCKQVQLILRENFGNISPTKRTKGADSQQVLEAKERERSARIEDLRKWQEEYCGSCKVEQERLLGGRQQLAFT</sequence>
<dbReference type="SUPFAM" id="SSF50729">
    <property type="entry name" value="PH domain-like"/>
    <property type="match status" value="1"/>
</dbReference>
<dbReference type="Gene3D" id="1.20.1270.60">
    <property type="entry name" value="Arfaptin homology (AH) domain/BAR domain"/>
    <property type="match status" value="1"/>
</dbReference>
<evidence type="ECO:0000259" key="7">
    <source>
        <dbReference type="PROSITE" id="PS51778"/>
    </source>
</evidence>
<dbReference type="InterPro" id="IPR027267">
    <property type="entry name" value="AH/BAR_dom_sf"/>
</dbReference>
<feature type="region of interest" description="Disordered" evidence="5">
    <location>
        <begin position="651"/>
        <end position="702"/>
    </location>
</feature>
<gene>
    <name evidence="8" type="ORF">D0Z07_6301</name>
</gene>
<dbReference type="InterPro" id="IPR004148">
    <property type="entry name" value="BAR_dom"/>
</dbReference>
<keyword evidence="9" id="KW-1185">Reference proteome</keyword>
<evidence type="ECO:0000313" key="9">
    <source>
        <dbReference type="Proteomes" id="UP000785200"/>
    </source>
</evidence>
<dbReference type="SMART" id="SM00233">
    <property type="entry name" value="PH"/>
    <property type="match status" value="1"/>
</dbReference>
<dbReference type="FunFam" id="1.20.1270.60:FF:000079">
    <property type="entry name" value="Transcription factor SipA3"/>
    <property type="match status" value="1"/>
</dbReference>
<dbReference type="PROSITE" id="PS50003">
    <property type="entry name" value="PH_DOMAIN"/>
    <property type="match status" value="1"/>
</dbReference>
<dbReference type="Pfam" id="PF00169">
    <property type="entry name" value="PH"/>
    <property type="match status" value="1"/>
</dbReference>
<dbReference type="GO" id="GO:0005737">
    <property type="term" value="C:cytoplasm"/>
    <property type="evidence" value="ECO:0007669"/>
    <property type="project" value="InterPro"/>
</dbReference>
<dbReference type="Pfam" id="PF16746">
    <property type="entry name" value="BAR_3"/>
    <property type="match status" value="1"/>
</dbReference>
<comment type="subcellular location">
    <subcellularLocation>
        <location evidence="1">Membrane</location>
    </subcellularLocation>
</comment>
<keyword evidence="4" id="KW-0472">Membrane</keyword>
<evidence type="ECO:0000313" key="8">
    <source>
        <dbReference type="EMBL" id="KAG0646959.1"/>
    </source>
</evidence>
<keyword evidence="3" id="KW-1133">Transmembrane helix</keyword>
<feature type="region of interest" description="Disordered" evidence="5">
    <location>
        <begin position="463"/>
        <end position="506"/>
    </location>
</feature>
<feature type="compositionally biased region" description="Basic and acidic residues" evidence="5">
    <location>
        <begin position="495"/>
        <end position="506"/>
    </location>
</feature>
<dbReference type="InterPro" id="IPR042067">
    <property type="entry name" value="Sip3_PH"/>
</dbReference>
<evidence type="ECO:0000256" key="3">
    <source>
        <dbReference type="ARBA" id="ARBA00022989"/>
    </source>
</evidence>
<keyword evidence="2" id="KW-0812">Transmembrane</keyword>
<dbReference type="GO" id="GO:0016020">
    <property type="term" value="C:membrane"/>
    <property type="evidence" value="ECO:0007669"/>
    <property type="project" value="UniProtKB-SubCell"/>
</dbReference>
<dbReference type="SUPFAM" id="SSF103657">
    <property type="entry name" value="BAR/IMD domain-like"/>
    <property type="match status" value="1"/>
</dbReference>
<evidence type="ECO:0000256" key="2">
    <source>
        <dbReference type="ARBA" id="ARBA00022692"/>
    </source>
</evidence>
<dbReference type="FunFam" id="2.30.29.30:FF:000349">
    <property type="entry name" value="Transcription factor SipA3"/>
    <property type="match status" value="1"/>
</dbReference>
<dbReference type="CDD" id="cd13280">
    <property type="entry name" value="PH_SIP3"/>
    <property type="match status" value="1"/>
</dbReference>
<dbReference type="PROSITE" id="PS51778">
    <property type="entry name" value="VAST"/>
    <property type="match status" value="1"/>
</dbReference>
<dbReference type="PANTHER" id="PTHR14248">
    <property type="entry name" value="CYCLIN Y, ISOFORM A"/>
    <property type="match status" value="1"/>
</dbReference>
<proteinExistence type="predicted"/>
<name>A0A9P6VFN4_9HELO</name>
<dbReference type="EMBL" id="VNKQ01000014">
    <property type="protein sequence ID" value="KAG0646959.1"/>
    <property type="molecule type" value="Genomic_DNA"/>
</dbReference>